<evidence type="ECO:0000313" key="11">
    <source>
        <dbReference type="EMBL" id="GAI68869.1"/>
    </source>
</evidence>
<dbReference type="GO" id="GO:0030145">
    <property type="term" value="F:manganese ion binding"/>
    <property type="evidence" value="ECO:0007669"/>
    <property type="project" value="TreeGrafter"/>
</dbReference>
<accession>X1SM38</accession>
<evidence type="ECO:0000256" key="3">
    <source>
        <dbReference type="ARBA" id="ARBA00001954"/>
    </source>
</evidence>
<protein>
    <recommendedName>
        <fullName evidence="7">mannonate dehydratase</fullName>
        <ecNumber evidence="7">4.2.1.8</ecNumber>
    </recommendedName>
</protein>
<dbReference type="InterPro" id="IPR036237">
    <property type="entry name" value="Xyl_isomerase-like_sf"/>
</dbReference>
<dbReference type="EMBL" id="BARW01000750">
    <property type="protein sequence ID" value="GAI68869.1"/>
    <property type="molecule type" value="Genomic_DNA"/>
</dbReference>
<comment type="caution">
    <text evidence="11">The sequence shown here is derived from an EMBL/GenBank/DDBJ whole genome shotgun (WGS) entry which is preliminary data.</text>
</comment>
<dbReference type="GO" id="GO:0008927">
    <property type="term" value="F:mannonate dehydratase activity"/>
    <property type="evidence" value="ECO:0007669"/>
    <property type="project" value="UniProtKB-EC"/>
</dbReference>
<dbReference type="GO" id="GO:0008198">
    <property type="term" value="F:ferrous iron binding"/>
    <property type="evidence" value="ECO:0007669"/>
    <property type="project" value="TreeGrafter"/>
</dbReference>
<comment type="cofactor">
    <cofactor evidence="3">
        <name>Fe(2+)</name>
        <dbReference type="ChEBI" id="CHEBI:29033"/>
    </cofactor>
</comment>
<keyword evidence="9" id="KW-0464">Manganese</keyword>
<dbReference type="AlphaFoldDB" id="X1SM38"/>
<comment type="pathway">
    <text evidence="5">Carbohydrate metabolism; pentose and glucuronate interconversion.</text>
</comment>
<dbReference type="Gene3D" id="3.20.20.150">
    <property type="entry name" value="Divalent-metal-dependent TIM barrel enzymes"/>
    <property type="match status" value="1"/>
</dbReference>
<evidence type="ECO:0000256" key="5">
    <source>
        <dbReference type="ARBA" id="ARBA00004892"/>
    </source>
</evidence>
<keyword evidence="10" id="KW-0456">Lyase</keyword>
<dbReference type="Pfam" id="PF03786">
    <property type="entry name" value="UxuA"/>
    <property type="match status" value="1"/>
</dbReference>
<keyword evidence="8" id="KW-0408">Iron</keyword>
<evidence type="ECO:0000256" key="8">
    <source>
        <dbReference type="ARBA" id="ARBA00023004"/>
    </source>
</evidence>
<evidence type="ECO:0000256" key="2">
    <source>
        <dbReference type="ARBA" id="ARBA00001936"/>
    </source>
</evidence>
<dbReference type="SUPFAM" id="SSF51658">
    <property type="entry name" value="Xylose isomerase-like"/>
    <property type="match status" value="1"/>
</dbReference>
<evidence type="ECO:0000256" key="10">
    <source>
        <dbReference type="ARBA" id="ARBA00023239"/>
    </source>
</evidence>
<proteinExistence type="inferred from homology"/>
<gene>
    <name evidence="11" type="ORF">S12H4_02867</name>
</gene>
<sequence>MQEMLTIKGMHVGEQHFTGTDEDLVFCRQLGVEYIGATPPGKLVKSENVCWYLQPLGNDLGFPFSKGQSGEDLEGEGYWNLDLLLRFRERIESFGLKWAMSGLPRYPSIGLGTPERDRDIEKVCKNIEIASKAGVSILSGGVGMGLGVVRSPGWVSGRGAIMQRHFDYEEMKNEPPHPAGPISAEQAWERIEYFIKRVVPVAEEYRVKLAWHPNDVPVPPGTPYRGIMPVLNNIDGLKHLIDLHSSPYHGLLFCQGCVSEFSTDPEQVYEAIRYFGERKKIFWVHFRNIRGGLLKFAEAFPDDGDIDMVKALRIYKEVGYNGVLVPDHVPLSAVDTRWGHRAHAFCIGYIKALIQAVELEN</sequence>
<dbReference type="PANTHER" id="PTHR30387:SF2">
    <property type="entry name" value="MANNONATE DEHYDRATASE"/>
    <property type="match status" value="1"/>
</dbReference>
<evidence type="ECO:0000256" key="4">
    <source>
        <dbReference type="ARBA" id="ARBA00002713"/>
    </source>
</evidence>
<dbReference type="GO" id="GO:0042840">
    <property type="term" value="P:D-glucuronate catabolic process"/>
    <property type="evidence" value="ECO:0007669"/>
    <property type="project" value="TreeGrafter"/>
</dbReference>
<reference evidence="11" key="1">
    <citation type="journal article" date="2014" name="Front. Microbiol.">
        <title>High frequency of phylogenetically diverse reductive dehalogenase-homologous genes in deep subseafloor sedimentary metagenomes.</title>
        <authorList>
            <person name="Kawai M."/>
            <person name="Futagami T."/>
            <person name="Toyoda A."/>
            <person name="Takaki Y."/>
            <person name="Nishi S."/>
            <person name="Hori S."/>
            <person name="Arai W."/>
            <person name="Tsubouchi T."/>
            <person name="Morono Y."/>
            <person name="Uchiyama I."/>
            <person name="Ito T."/>
            <person name="Fujiyama A."/>
            <person name="Inagaki F."/>
            <person name="Takami H."/>
        </authorList>
    </citation>
    <scope>NUCLEOTIDE SEQUENCE</scope>
    <source>
        <strain evidence="11">Expedition CK06-06</strain>
    </source>
</reference>
<comment type="catalytic activity">
    <reaction evidence="1">
        <text>D-mannonate = 2-dehydro-3-deoxy-D-gluconate + H2O</text>
        <dbReference type="Rhea" id="RHEA:20097"/>
        <dbReference type="ChEBI" id="CHEBI:15377"/>
        <dbReference type="ChEBI" id="CHEBI:17767"/>
        <dbReference type="ChEBI" id="CHEBI:57990"/>
        <dbReference type="EC" id="4.2.1.8"/>
    </reaction>
</comment>
<dbReference type="InterPro" id="IPR004628">
    <property type="entry name" value="Man_deHydtase"/>
</dbReference>
<name>X1SM38_9ZZZZ</name>
<evidence type="ECO:0000256" key="9">
    <source>
        <dbReference type="ARBA" id="ARBA00023211"/>
    </source>
</evidence>
<dbReference type="PANTHER" id="PTHR30387">
    <property type="entry name" value="MANNONATE DEHYDRATASE"/>
    <property type="match status" value="1"/>
</dbReference>
<comment type="similarity">
    <text evidence="6">Belongs to the mannonate dehydratase family.</text>
</comment>
<evidence type="ECO:0000256" key="1">
    <source>
        <dbReference type="ARBA" id="ARBA00001794"/>
    </source>
</evidence>
<organism evidence="11">
    <name type="scientific">marine sediment metagenome</name>
    <dbReference type="NCBI Taxonomy" id="412755"/>
    <lineage>
        <taxon>unclassified sequences</taxon>
        <taxon>metagenomes</taxon>
        <taxon>ecological metagenomes</taxon>
    </lineage>
</organism>
<dbReference type="EC" id="4.2.1.8" evidence="7"/>
<evidence type="ECO:0000256" key="6">
    <source>
        <dbReference type="ARBA" id="ARBA00007389"/>
    </source>
</evidence>
<evidence type="ECO:0000256" key="7">
    <source>
        <dbReference type="ARBA" id="ARBA00012927"/>
    </source>
</evidence>
<comment type="cofactor">
    <cofactor evidence="2">
        <name>Mn(2+)</name>
        <dbReference type="ChEBI" id="CHEBI:29035"/>
    </cofactor>
</comment>
<comment type="function">
    <text evidence="4">Catalyzes the dehydration of D-mannonate.</text>
</comment>